<keyword evidence="1" id="KW-1185">Reference proteome</keyword>
<accession>A0A1I8C062</accession>
<evidence type="ECO:0000313" key="1">
    <source>
        <dbReference type="Proteomes" id="UP000095281"/>
    </source>
</evidence>
<protein>
    <submittedName>
        <fullName evidence="2">Uncharacterized protein</fullName>
    </submittedName>
</protein>
<organism evidence="1 2">
    <name type="scientific">Meloidogyne hapla</name>
    <name type="common">Root-knot nematode worm</name>
    <dbReference type="NCBI Taxonomy" id="6305"/>
    <lineage>
        <taxon>Eukaryota</taxon>
        <taxon>Metazoa</taxon>
        <taxon>Ecdysozoa</taxon>
        <taxon>Nematoda</taxon>
        <taxon>Chromadorea</taxon>
        <taxon>Rhabditida</taxon>
        <taxon>Tylenchina</taxon>
        <taxon>Tylenchomorpha</taxon>
        <taxon>Tylenchoidea</taxon>
        <taxon>Meloidogynidae</taxon>
        <taxon>Meloidogyninae</taxon>
        <taxon>Meloidogyne</taxon>
    </lineage>
</organism>
<sequence length="118" mass="13508">MEPIWEQKVRPFQISQGCTAILPHPKETPANIIPPEMEETSQSWRQYAVASLTGRRLSGASQPRRKISKISTSTIDAKTGNEMEEINVIDNNDEDFEEEEGFRERCTTVTYRVSEYIS</sequence>
<proteinExistence type="predicted"/>
<name>A0A1I8C062_MELHA</name>
<dbReference type="WBParaSite" id="MhA1_Contig822.frz3.gene1">
    <property type="protein sequence ID" value="MhA1_Contig822.frz3.gene1"/>
    <property type="gene ID" value="MhA1_Contig822.frz3.gene1"/>
</dbReference>
<evidence type="ECO:0000313" key="2">
    <source>
        <dbReference type="WBParaSite" id="MhA1_Contig822.frz3.gene1"/>
    </source>
</evidence>
<dbReference type="AlphaFoldDB" id="A0A1I8C062"/>
<dbReference type="Proteomes" id="UP000095281">
    <property type="component" value="Unplaced"/>
</dbReference>
<reference evidence="2" key="1">
    <citation type="submission" date="2016-11" db="UniProtKB">
        <authorList>
            <consortium name="WormBaseParasite"/>
        </authorList>
    </citation>
    <scope>IDENTIFICATION</scope>
</reference>